<dbReference type="PANTHER" id="PTHR30478:SF0">
    <property type="entry name" value="BETA SLIDING CLAMP"/>
    <property type="match status" value="1"/>
</dbReference>
<dbReference type="GO" id="GO:0005737">
    <property type="term" value="C:cytoplasm"/>
    <property type="evidence" value="ECO:0007669"/>
    <property type="project" value="UniProtKB-SubCell"/>
</dbReference>
<keyword evidence="8 10" id="KW-0239">DNA-directed DNA polymerase</keyword>
<keyword evidence="9" id="KW-0238">DNA-binding</keyword>
<evidence type="ECO:0000256" key="2">
    <source>
        <dbReference type="ARBA" id="ARBA00010752"/>
    </source>
</evidence>
<dbReference type="InterPro" id="IPR022637">
    <property type="entry name" value="DNA_polIII_beta_cen"/>
</dbReference>
<dbReference type="InterPro" id="IPR046938">
    <property type="entry name" value="DNA_clamp_sf"/>
</dbReference>
<organism evidence="14 15">
    <name type="scientific">Sorangium cellulosum</name>
    <name type="common">Polyangium cellulosum</name>
    <dbReference type="NCBI Taxonomy" id="56"/>
    <lineage>
        <taxon>Bacteria</taxon>
        <taxon>Pseudomonadati</taxon>
        <taxon>Myxococcota</taxon>
        <taxon>Polyangia</taxon>
        <taxon>Polyangiales</taxon>
        <taxon>Polyangiaceae</taxon>
        <taxon>Sorangium</taxon>
    </lineage>
</organism>
<evidence type="ECO:0000256" key="6">
    <source>
        <dbReference type="ARBA" id="ARBA00022695"/>
    </source>
</evidence>
<dbReference type="Gene3D" id="3.70.10.10">
    <property type="match status" value="1"/>
</dbReference>
<dbReference type="Pfam" id="PF00712">
    <property type="entry name" value="DNA_pol3_beta"/>
    <property type="match status" value="1"/>
</dbReference>
<dbReference type="InterPro" id="IPR022634">
    <property type="entry name" value="DNA_polIII_beta_N"/>
</dbReference>
<dbReference type="Gene3D" id="3.10.150.10">
    <property type="entry name" value="DNA Polymerase III, subunit A, domain 2"/>
    <property type="match status" value="1"/>
</dbReference>
<evidence type="ECO:0000256" key="4">
    <source>
        <dbReference type="ARBA" id="ARBA00022490"/>
    </source>
</evidence>
<comment type="function">
    <text evidence="10">Confers DNA tethering and processivity to DNA polymerases and other proteins. Acts as a clamp, forming a ring around DNA (a reaction catalyzed by the clamp-loading complex) which diffuses in an ATP-independent manner freely and bidirectionally along dsDNA. Initially characterized for its ability to contact the catalytic subunit of DNA polymerase III (Pol III), a complex, multichain enzyme responsible for most of the replicative synthesis in bacteria; Pol III exhibits 3'-5' exonuclease proofreading activity. The beta chain is required for initiation of replication as well as for processivity of DNA replication.</text>
</comment>
<keyword evidence="5 10" id="KW-0808">Transferase</keyword>
<evidence type="ECO:0000256" key="8">
    <source>
        <dbReference type="ARBA" id="ARBA00022932"/>
    </source>
</evidence>
<dbReference type="GO" id="GO:0009360">
    <property type="term" value="C:DNA polymerase III complex"/>
    <property type="evidence" value="ECO:0007669"/>
    <property type="project" value="InterPro"/>
</dbReference>
<evidence type="ECO:0000313" key="14">
    <source>
        <dbReference type="EMBL" id="AUX48266.1"/>
    </source>
</evidence>
<evidence type="ECO:0000259" key="11">
    <source>
        <dbReference type="Pfam" id="PF00712"/>
    </source>
</evidence>
<dbReference type="GO" id="GO:0003887">
    <property type="term" value="F:DNA-directed DNA polymerase activity"/>
    <property type="evidence" value="ECO:0007669"/>
    <property type="project" value="UniProtKB-UniRule"/>
</dbReference>
<feature type="domain" description="DNA polymerase III beta sliding clamp N-terminal" evidence="11">
    <location>
        <begin position="1"/>
        <end position="121"/>
    </location>
</feature>
<dbReference type="EMBL" id="CP012673">
    <property type="protein sequence ID" value="AUX48266.1"/>
    <property type="molecule type" value="Genomic_DNA"/>
</dbReference>
<sequence>MDLVIPKKDLLRLVARCQGVADKKSAMPALANVLLAAEGNAVRVAATDLYLGVTGQTHAEIKTGGSVAIPARDLLERVKAMPDGPVQITTTEGAHTSLKAVGSPRRYTLPGLPGSEFPQLPAPSHDAPTLELPVEQLALLIARTHFSISTDETRAHVNSALFEWAGDRVRMVTTDGHRLSKMEATVSGSSATATMLIPLKAITELRRLAEEARAEKETPMVAITQSGPNAFFSIAGMQFSVKLVDAQFPPYQQVIPSVTERSVRAPRVQFAEALRAIALAANDRTGGVKLSIAPGTLRITSESPDTGAGFDELSVDYSGPEVTIGFNAKYFLDVLGAIDDEEVVLGISGELDPAVIRPGSESSQQSYVAVIMPMRI</sequence>
<feature type="domain" description="DNA polymerase III beta sliding clamp central" evidence="12">
    <location>
        <begin position="132"/>
        <end position="249"/>
    </location>
</feature>
<evidence type="ECO:0000259" key="12">
    <source>
        <dbReference type="Pfam" id="PF02767"/>
    </source>
</evidence>
<keyword evidence="4 10" id="KW-0963">Cytoplasm</keyword>
<dbReference type="Pfam" id="PF02768">
    <property type="entry name" value="DNA_pol3_beta_3"/>
    <property type="match status" value="1"/>
</dbReference>
<dbReference type="Proteomes" id="UP000238348">
    <property type="component" value="Chromosome"/>
</dbReference>
<evidence type="ECO:0000259" key="13">
    <source>
        <dbReference type="Pfam" id="PF02768"/>
    </source>
</evidence>
<protein>
    <recommendedName>
        <fullName evidence="3 10">Beta sliding clamp</fullName>
    </recommendedName>
</protein>
<dbReference type="GO" id="GO:0003677">
    <property type="term" value="F:DNA binding"/>
    <property type="evidence" value="ECO:0007669"/>
    <property type="project" value="UniProtKB-UniRule"/>
</dbReference>
<name>A0A2L0F9J9_SORCE</name>
<evidence type="ECO:0000256" key="5">
    <source>
        <dbReference type="ARBA" id="ARBA00022679"/>
    </source>
</evidence>
<comment type="subcellular location">
    <subcellularLocation>
        <location evidence="1 10">Cytoplasm</location>
    </subcellularLocation>
</comment>
<dbReference type="PANTHER" id="PTHR30478">
    <property type="entry name" value="DNA POLYMERASE III SUBUNIT BETA"/>
    <property type="match status" value="1"/>
</dbReference>
<dbReference type="Pfam" id="PF02767">
    <property type="entry name" value="DNA_pol3_beta_2"/>
    <property type="match status" value="1"/>
</dbReference>
<dbReference type="InterPro" id="IPR022635">
    <property type="entry name" value="DNA_polIII_beta_C"/>
</dbReference>
<evidence type="ECO:0000256" key="3">
    <source>
        <dbReference type="ARBA" id="ARBA00021035"/>
    </source>
</evidence>
<dbReference type="GO" id="GO:0006271">
    <property type="term" value="P:DNA strand elongation involved in DNA replication"/>
    <property type="evidence" value="ECO:0007669"/>
    <property type="project" value="TreeGrafter"/>
</dbReference>
<evidence type="ECO:0000313" key="15">
    <source>
        <dbReference type="Proteomes" id="UP000238348"/>
    </source>
</evidence>
<dbReference type="NCBIfam" id="TIGR00663">
    <property type="entry name" value="dnan"/>
    <property type="match status" value="1"/>
</dbReference>
<evidence type="ECO:0000256" key="9">
    <source>
        <dbReference type="ARBA" id="ARBA00023125"/>
    </source>
</evidence>
<evidence type="ECO:0000256" key="10">
    <source>
        <dbReference type="PIRNR" id="PIRNR000804"/>
    </source>
</evidence>
<comment type="similarity">
    <text evidence="2 10">Belongs to the beta sliding clamp family.</text>
</comment>
<dbReference type="RefSeq" id="WP_104986149.1">
    <property type="nucleotide sequence ID" value="NZ_CP012673.1"/>
</dbReference>
<accession>A0A2L0F9J9</accession>
<dbReference type="SMART" id="SM00480">
    <property type="entry name" value="POL3Bc"/>
    <property type="match status" value="1"/>
</dbReference>
<dbReference type="SUPFAM" id="SSF55979">
    <property type="entry name" value="DNA clamp"/>
    <property type="match status" value="3"/>
</dbReference>
<feature type="domain" description="DNA polymerase III beta sliding clamp C-terminal" evidence="13">
    <location>
        <begin position="253"/>
        <end position="375"/>
    </location>
</feature>
<comment type="subunit">
    <text evidence="10">Forms a ring-shaped head-to-tail homodimer around DNA.</text>
</comment>
<reference evidence="14 15" key="1">
    <citation type="submission" date="2015-09" db="EMBL/GenBank/DDBJ databases">
        <title>Sorangium comparison.</title>
        <authorList>
            <person name="Zaburannyi N."/>
            <person name="Bunk B."/>
            <person name="Overmann J."/>
            <person name="Mueller R."/>
        </authorList>
    </citation>
    <scope>NUCLEOTIDE SEQUENCE [LARGE SCALE GENOMIC DNA]</scope>
    <source>
        <strain evidence="14 15">So ce26</strain>
    </source>
</reference>
<dbReference type="PIRSF" id="PIRSF000804">
    <property type="entry name" value="DNA_pol_III_b"/>
    <property type="match status" value="1"/>
</dbReference>
<evidence type="ECO:0000256" key="7">
    <source>
        <dbReference type="ARBA" id="ARBA00022705"/>
    </source>
</evidence>
<keyword evidence="6 10" id="KW-0548">Nucleotidyltransferase</keyword>
<dbReference type="GO" id="GO:0008408">
    <property type="term" value="F:3'-5' exonuclease activity"/>
    <property type="evidence" value="ECO:0007669"/>
    <property type="project" value="InterPro"/>
</dbReference>
<proteinExistence type="inferred from homology"/>
<dbReference type="AlphaFoldDB" id="A0A2L0F9J9"/>
<keyword evidence="7 10" id="KW-0235">DNA replication</keyword>
<evidence type="ECO:0000256" key="1">
    <source>
        <dbReference type="ARBA" id="ARBA00004496"/>
    </source>
</evidence>
<gene>
    <name evidence="14" type="primary">dnaN</name>
    <name evidence="14" type="ORF">SOCE26_097980</name>
</gene>
<dbReference type="InterPro" id="IPR001001">
    <property type="entry name" value="DNA_polIII_beta"/>
</dbReference>
<dbReference type="CDD" id="cd00140">
    <property type="entry name" value="beta_clamp"/>
    <property type="match status" value="1"/>
</dbReference>
<dbReference type="OrthoDB" id="8421503at2"/>